<organism evidence="2">
    <name type="scientific">Mesocestoides corti</name>
    <name type="common">Flatworm</name>
    <dbReference type="NCBI Taxonomy" id="53468"/>
    <lineage>
        <taxon>Eukaryota</taxon>
        <taxon>Metazoa</taxon>
        <taxon>Spiralia</taxon>
        <taxon>Lophotrochozoa</taxon>
        <taxon>Platyhelminthes</taxon>
        <taxon>Cestoda</taxon>
        <taxon>Eucestoda</taxon>
        <taxon>Cyclophyllidea</taxon>
        <taxon>Mesocestoididae</taxon>
        <taxon>Mesocestoides</taxon>
    </lineage>
</organism>
<dbReference type="WBParaSite" id="MCU_010473-RA">
    <property type="protein sequence ID" value="MCU_010473-RA"/>
    <property type="gene ID" value="MCU_010473"/>
</dbReference>
<evidence type="ECO:0000313" key="2">
    <source>
        <dbReference type="WBParaSite" id="MCU_010473-RA"/>
    </source>
</evidence>
<protein>
    <submittedName>
        <fullName evidence="2">Ankyrin repeat domain-containing protein 26</fullName>
    </submittedName>
</protein>
<evidence type="ECO:0000256" key="1">
    <source>
        <dbReference type="SAM" id="Coils"/>
    </source>
</evidence>
<feature type="coiled-coil region" evidence="1">
    <location>
        <begin position="82"/>
        <end position="137"/>
    </location>
</feature>
<reference evidence="2" key="1">
    <citation type="submission" date="2019-11" db="UniProtKB">
        <authorList>
            <consortium name="WormBaseParasite"/>
        </authorList>
    </citation>
    <scope>IDENTIFICATION</scope>
</reference>
<accession>A0A5K3FVS1</accession>
<sequence length="192" mass="22183">MYLFQFCFTQLHLQQEMESSIVKVDTQLITQLCGEIDRLTKEVSRLDSVQKTSRDQKLSDLRQADQMSTAFRPDHSSQRNLVKALEERLLDYKCKAEKTKQELATLRERFLKETLSRHKLSQELARQRAVTQRLSEELEAADKCYVADSPKISTPRLEDKENLPLDESALNVNKCAQLVSSSDSREVECKQS</sequence>
<name>A0A5K3FVS1_MESCO</name>
<proteinExistence type="predicted"/>
<dbReference type="AlphaFoldDB" id="A0A5K3FVS1"/>
<keyword evidence="1" id="KW-0175">Coiled coil</keyword>